<proteinExistence type="predicted"/>
<dbReference type="EMBL" id="JADGJQ010000010">
    <property type="protein sequence ID" value="KAJ3182058.1"/>
    <property type="molecule type" value="Genomic_DNA"/>
</dbReference>
<feature type="region of interest" description="Disordered" evidence="1">
    <location>
        <begin position="1"/>
        <end position="24"/>
    </location>
</feature>
<evidence type="ECO:0000313" key="3">
    <source>
        <dbReference type="Proteomes" id="UP001212152"/>
    </source>
</evidence>
<sequence>MAKPKRKRSAAAATGESGSKRVKTSCIPPSLAEALSLSDYWSKTEWRKWTTDGFAMLWTKTNPAHDESSLRNSLLSDLKELGKGLVGKTKLERVEKMITSLEKQRGSHYRALAMFLKDSFSNMVKQGRHQKKLFRQAVGQQGTEIMETAVELAGVEEEGGPEAEEGSEHTDDEAEEGSKDCDEEAEEKVGDQADTEGEMFDSTSVTSSALGQFMFGNRDLVRGLQSLANFEEGQMPTIESNVDVYL</sequence>
<gene>
    <name evidence="2" type="ORF">HDU87_000401</name>
</gene>
<reference evidence="2" key="1">
    <citation type="submission" date="2020-05" db="EMBL/GenBank/DDBJ databases">
        <title>Phylogenomic resolution of chytrid fungi.</title>
        <authorList>
            <person name="Stajich J.E."/>
            <person name="Amses K."/>
            <person name="Simmons R."/>
            <person name="Seto K."/>
            <person name="Myers J."/>
            <person name="Bonds A."/>
            <person name="Quandt C.A."/>
            <person name="Barry K."/>
            <person name="Liu P."/>
            <person name="Grigoriev I."/>
            <person name="Longcore J.E."/>
            <person name="James T.Y."/>
        </authorList>
    </citation>
    <scope>NUCLEOTIDE SEQUENCE</scope>
    <source>
        <strain evidence="2">JEL0379</strain>
    </source>
</reference>
<feature type="compositionally biased region" description="Acidic residues" evidence="1">
    <location>
        <begin position="155"/>
        <end position="186"/>
    </location>
</feature>
<comment type="caution">
    <text evidence="2">The sequence shown here is derived from an EMBL/GenBank/DDBJ whole genome shotgun (WGS) entry which is preliminary data.</text>
</comment>
<name>A0AAD5XPU2_9FUNG</name>
<protein>
    <submittedName>
        <fullName evidence="2">Uncharacterized protein</fullName>
    </submittedName>
</protein>
<evidence type="ECO:0000313" key="2">
    <source>
        <dbReference type="EMBL" id="KAJ3182058.1"/>
    </source>
</evidence>
<dbReference type="Proteomes" id="UP001212152">
    <property type="component" value="Unassembled WGS sequence"/>
</dbReference>
<evidence type="ECO:0000256" key="1">
    <source>
        <dbReference type="SAM" id="MobiDB-lite"/>
    </source>
</evidence>
<feature type="region of interest" description="Disordered" evidence="1">
    <location>
        <begin position="155"/>
        <end position="204"/>
    </location>
</feature>
<keyword evidence="3" id="KW-1185">Reference proteome</keyword>
<organism evidence="2 3">
    <name type="scientific">Geranomyces variabilis</name>
    <dbReference type="NCBI Taxonomy" id="109894"/>
    <lineage>
        <taxon>Eukaryota</taxon>
        <taxon>Fungi</taxon>
        <taxon>Fungi incertae sedis</taxon>
        <taxon>Chytridiomycota</taxon>
        <taxon>Chytridiomycota incertae sedis</taxon>
        <taxon>Chytridiomycetes</taxon>
        <taxon>Spizellomycetales</taxon>
        <taxon>Powellomycetaceae</taxon>
        <taxon>Geranomyces</taxon>
    </lineage>
</organism>
<dbReference type="AlphaFoldDB" id="A0AAD5XPU2"/>
<accession>A0AAD5XPU2</accession>